<dbReference type="Gene3D" id="1.10.8.50">
    <property type="match status" value="1"/>
</dbReference>
<evidence type="ECO:0000256" key="8">
    <source>
        <dbReference type="RuleBase" id="RU003830"/>
    </source>
</evidence>
<dbReference type="EMBL" id="MHCU01000061">
    <property type="protein sequence ID" value="OGY26698.1"/>
    <property type="molecule type" value="Genomic_DNA"/>
</dbReference>
<feature type="compositionally biased region" description="Basic residues" evidence="9">
    <location>
        <begin position="91"/>
        <end position="113"/>
    </location>
</feature>
<evidence type="ECO:0000256" key="3">
    <source>
        <dbReference type="ARBA" id="ARBA00022884"/>
    </source>
</evidence>
<evidence type="ECO:0000256" key="7">
    <source>
        <dbReference type="HAMAP-Rule" id="MF_01315"/>
    </source>
</evidence>
<dbReference type="Gene3D" id="4.10.910.10">
    <property type="entry name" value="30s ribosomal protein s13, domain 2"/>
    <property type="match status" value="1"/>
</dbReference>
<dbReference type="HAMAP" id="MF_01315">
    <property type="entry name" value="Ribosomal_uS13"/>
    <property type="match status" value="1"/>
</dbReference>
<dbReference type="InterPro" id="IPR001892">
    <property type="entry name" value="Ribosomal_uS13"/>
</dbReference>
<comment type="similarity">
    <text evidence="1 7 8">Belongs to the universal ribosomal protein uS13 family.</text>
</comment>
<feature type="compositionally biased region" description="Basic and acidic residues" evidence="9">
    <location>
        <begin position="119"/>
        <end position="134"/>
    </location>
</feature>
<dbReference type="InterPro" id="IPR010979">
    <property type="entry name" value="Ribosomal_uS13-like_H2TH"/>
</dbReference>
<dbReference type="GO" id="GO:0006412">
    <property type="term" value="P:translation"/>
    <property type="evidence" value="ECO:0007669"/>
    <property type="project" value="UniProtKB-UniRule"/>
</dbReference>
<dbReference type="InterPro" id="IPR019980">
    <property type="entry name" value="Ribosomal_uS13_bac-type"/>
</dbReference>
<feature type="region of interest" description="Disordered" evidence="9">
    <location>
        <begin position="91"/>
        <end position="134"/>
    </location>
</feature>
<dbReference type="AlphaFoldDB" id="A0A1G1WG62"/>
<proteinExistence type="inferred from homology"/>
<evidence type="ECO:0000256" key="5">
    <source>
        <dbReference type="ARBA" id="ARBA00023274"/>
    </source>
</evidence>
<keyword evidence="4 7" id="KW-0689">Ribosomal protein</keyword>
<dbReference type="PANTHER" id="PTHR10871:SF1">
    <property type="entry name" value="SMALL RIBOSOMAL SUBUNIT PROTEIN US13M"/>
    <property type="match status" value="1"/>
</dbReference>
<dbReference type="FunFam" id="1.10.8.50:FF:000001">
    <property type="entry name" value="30S ribosomal protein S13"/>
    <property type="match status" value="1"/>
</dbReference>
<dbReference type="SUPFAM" id="SSF46946">
    <property type="entry name" value="S13-like H2TH domain"/>
    <property type="match status" value="1"/>
</dbReference>
<evidence type="ECO:0000256" key="9">
    <source>
        <dbReference type="SAM" id="MobiDB-lite"/>
    </source>
</evidence>
<dbReference type="NCBIfam" id="TIGR03631">
    <property type="entry name" value="uS13_bact"/>
    <property type="match status" value="1"/>
</dbReference>
<comment type="subunit">
    <text evidence="7">Part of the 30S ribosomal subunit. Forms a loose heterodimer with protein S19. Forms two bridges to the 50S subunit in the 70S ribosome.</text>
</comment>
<dbReference type="Pfam" id="PF00416">
    <property type="entry name" value="Ribosomal_S13"/>
    <property type="match status" value="1"/>
</dbReference>
<dbReference type="PROSITE" id="PS00646">
    <property type="entry name" value="RIBOSOMAL_S13_1"/>
    <property type="match status" value="1"/>
</dbReference>
<dbReference type="GO" id="GO:0000049">
    <property type="term" value="F:tRNA binding"/>
    <property type="evidence" value="ECO:0007669"/>
    <property type="project" value="UniProtKB-UniRule"/>
</dbReference>
<dbReference type="InterPro" id="IPR027437">
    <property type="entry name" value="Rbsml_uS13_C"/>
</dbReference>
<comment type="caution">
    <text evidence="10">The sequence shown here is derived from an EMBL/GenBank/DDBJ whole genome shotgun (WGS) entry which is preliminary data.</text>
</comment>
<evidence type="ECO:0000256" key="4">
    <source>
        <dbReference type="ARBA" id="ARBA00022980"/>
    </source>
</evidence>
<accession>A0A1G1WG62</accession>
<dbReference type="GO" id="GO:0015935">
    <property type="term" value="C:small ribosomal subunit"/>
    <property type="evidence" value="ECO:0007669"/>
    <property type="project" value="TreeGrafter"/>
</dbReference>
<sequence length="134" mass="15313">MARIVGVDLPSDRKIQFALTDIYGIGPTLAKRIINETKIPEEKRVKNLSEEEVSKLQKSIENFTVEGDLRRVVTQNIRRLEEIGSYRGIRHKKSLPVRGQRTKSNSRTKRGKRQTVGAIKKEVRAQMSDKTKSP</sequence>
<keyword evidence="3 7" id="KW-0694">RNA-binding</keyword>
<evidence type="ECO:0000313" key="10">
    <source>
        <dbReference type="EMBL" id="OGY26698.1"/>
    </source>
</evidence>
<dbReference type="PROSITE" id="PS50159">
    <property type="entry name" value="RIBOSOMAL_S13_2"/>
    <property type="match status" value="1"/>
</dbReference>
<dbReference type="GO" id="GO:0005829">
    <property type="term" value="C:cytosol"/>
    <property type="evidence" value="ECO:0007669"/>
    <property type="project" value="TreeGrafter"/>
</dbReference>
<comment type="function">
    <text evidence="7">Located at the top of the head of the 30S subunit, it contacts several helices of the 16S rRNA. In the 70S ribosome it contacts the 23S rRNA (bridge B1a) and protein L5 of the 50S subunit (bridge B1b), connecting the 2 subunits; these bridges are implicated in subunit movement. Contacts the tRNAs in the A and P-sites.</text>
</comment>
<name>A0A1G1WG62_9BACT</name>
<dbReference type="Proteomes" id="UP000176645">
    <property type="component" value="Unassembled WGS sequence"/>
</dbReference>
<evidence type="ECO:0000256" key="2">
    <source>
        <dbReference type="ARBA" id="ARBA00022730"/>
    </source>
</evidence>
<gene>
    <name evidence="7" type="primary">rpsM</name>
    <name evidence="10" type="ORF">A2Z42_01395</name>
</gene>
<dbReference type="GO" id="GO:0019843">
    <property type="term" value="F:rRNA binding"/>
    <property type="evidence" value="ECO:0007669"/>
    <property type="project" value="UniProtKB-UniRule"/>
</dbReference>
<dbReference type="InterPro" id="IPR018269">
    <property type="entry name" value="Ribosomal_uS13_CS"/>
</dbReference>
<keyword evidence="2 7" id="KW-0699">rRNA-binding</keyword>
<evidence type="ECO:0000256" key="6">
    <source>
        <dbReference type="ARBA" id="ARBA00035166"/>
    </source>
</evidence>
<organism evidence="10 11">
    <name type="scientific">Candidatus Woykebacteria bacterium RBG_19FT_COMBO_43_10</name>
    <dbReference type="NCBI Taxonomy" id="1802598"/>
    <lineage>
        <taxon>Bacteria</taxon>
        <taxon>Candidatus Woykeibacteriota</taxon>
    </lineage>
</organism>
<protein>
    <recommendedName>
        <fullName evidence="6 7">Small ribosomal subunit protein uS13</fullName>
    </recommendedName>
</protein>
<reference evidence="10 11" key="1">
    <citation type="journal article" date="2016" name="Nat. Commun.">
        <title>Thousands of microbial genomes shed light on interconnected biogeochemical processes in an aquifer system.</title>
        <authorList>
            <person name="Anantharaman K."/>
            <person name="Brown C.T."/>
            <person name="Hug L.A."/>
            <person name="Sharon I."/>
            <person name="Castelle C.J."/>
            <person name="Probst A.J."/>
            <person name="Thomas B.C."/>
            <person name="Singh A."/>
            <person name="Wilkins M.J."/>
            <person name="Karaoz U."/>
            <person name="Brodie E.L."/>
            <person name="Williams K.H."/>
            <person name="Hubbard S.S."/>
            <person name="Banfield J.F."/>
        </authorList>
    </citation>
    <scope>NUCLEOTIDE SEQUENCE [LARGE SCALE GENOMIC DNA]</scope>
</reference>
<dbReference type="GO" id="GO:0003735">
    <property type="term" value="F:structural constituent of ribosome"/>
    <property type="evidence" value="ECO:0007669"/>
    <property type="project" value="InterPro"/>
</dbReference>
<dbReference type="PANTHER" id="PTHR10871">
    <property type="entry name" value="30S RIBOSOMAL PROTEIN S13/40S RIBOSOMAL PROTEIN S18"/>
    <property type="match status" value="1"/>
</dbReference>
<keyword evidence="5 7" id="KW-0687">Ribonucleoprotein</keyword>
<dbReference type="PIRSF" id="PIRSF002134">
    <property type="entry name" value="Ribosomal_S13"/>
    <property type="match status" value="1"/>
</dbReference>
<evidence type="ECO:0000256" key="1">
    <source>
        <dbReference type="ARBA" id="ARBA00008080"/>
    </source>
</evidence>
<evidence type="ECO:0000313" key="11">
    <source>
        <dbReference type="Proteomes" id="UP000176645"/>
    </source>
</evidence>
<keyword evidence="7" id="KW-0820">tRNA-binding</keyword>